<dbReference type="Proteomes" id="UP001595833">
    <property type="component" value="Unassembled WGS sequence"/>
</dbReference>
<feature type="region of interest" description="Disordered" evidence="1">
    <location>
        <begin position="1"/>
        <end position="47"/>
    </location>
</feature>
<protein>
    <recommendedName>
        <fullName evidence="4">Transketolase C-terminal domain-containing protein</fullName>
    </recommendedName>
</protein>
<reference evidence="3" key="1">
    <citation type="journal article" date="2019" name="Int. J. Syst. Evol. Microbiol.">
        <title>The Global Catalogue of Microorganisms (GCM) 10K type strain sequencing project: providing services to taxonomists for standard genome sequencing and annotation.</title>
        <authorList>
            <consortium name="The Broad Institute Genomics Platform"/>
            <consortium name="The Broad Institute Genome Sequencing Center for Infectious Disease"/>
            <person name="Wu L."/>
            <person name="Ma J."/>
        </authorList>
    </citation>
    <scope>NUCLEOTIDE SEQUENCE [LARGE SCALE GENOMIC DNA]</scope>
    <source>
        <strain evidence="3">KCTC 12848</strain>
    </source>
</reference>
<accession>A0ABV9Y8M8</accession>
<proteinExistence type="predicted"/>
<dbReference type="InterPro" id="IPR009014">
    <property type="entry name" value="Transketo_C/PFOR_II"/>
</dbReference>
<dbReference type="SUPFAM" id="SSF52922">
    <property type="entry name" value="TK C-terminal domain-like"/>
    <property type="match status" value="1"/>
</dbReference>
<keyword evidence="3" id="KW-1185">Reference proteome</keyword>
<feature type="compositionally biased region" description="Basic and acidic residues" evidence="1">
    <location>
        <begin position="29"/>
        <end position="47"/>
    </location>
</feature>
<evidence type="ECO:0000313" key="3">
    <source>
        <dbReference type="Proteomes" id="UP001595833"/>
    </source>
</evidence>
<gene>
    <name evidence="2" type="ORF">ACFPFM_33890</name>
</gene>
<comment type="caution">
    <text evidence="2">The sequence shown here is derived from an EMBL/GenBank/DDBJ whole genome shotgun (WGS) entry which is preliminary data.</text>
</comment>
<evidence type="ECO:0000256" key="1">
    <source>
        <dbReference type="SAM" id="MobiDB-lite"/>
    </source>
</evidence>
<evidence type="ECO:0000313" key="2">
    <source>
        <dbReference type="EMBL" id="MFC5058729.1"/>
    </source>
</evidence>
<dbReference type="EMBL" id="JBHSJB010000034">
    <property type="protein sequence ID" value="MFC5058729.1"/>
    <property type="molecule type" value="Genomic_DNA"/>
</dbReference>
<feature type="compositionally biased region" description="Basic and acidic residues" evidence="1">
    <location>
        <begin position="1"/>
        <end position="22"/>
    </location>
</feature>
<name>A0ABV9Y8M8_9PSEU</name>
<organism evidence="2 3">
    <name type="scientific">Saccharothrix xinjiangensis</name>
    <dbReference type="NCBI Taxonomy" id="204798"/>
    <lineage>
        <taxon>Bacteria</taxon>
        <taxon>Bacillati</taxon>
        <taxon>Actinomycetota</taxon>
        <taxon>Actinomycetes</taxon>
        <taxon>Pseudonocardiales</taxon>
        <taxon>Pseudonocardiaceae</taxon>
        <taxon>Saccharothrix</taxon>
    </lineage>
</organism>
<sequence>MTDAVLHRDARAPVRPPAEHTDLPPPSRAELDEPARAARPRGGHDRHVVAEVEEAPRTAEALRRPVVAVCPTFLTRAVDQVLVAPAEGRRVVVRVEDGARRGGVGEGVAEALRAAGSDRRVRVPVLPDEFLPRGSRADVLRLHDRGAAGIARAAAGSLPGSAERTRSGA</sequence>
<dbReference type="RefSeq" id="WP_344040597.1">
    <property type="nucleotide sequence ID" value="NZ_BAAAKE010000023.1"/>
</dbReference>
<evidence type="ECO:0008006" key="4">
    <source>
        <dbReference type="Google" id="ProtNLM"/>
    </source>
</evidence>
<dbReference type="Gene3D" id="3.40.50.920">
    <property type="match status" value="1"/>
</dbReference>